<organism evidence="2 3">
    <name type="scientific">Rhodococcus opacus</name>
    <name type="common">Nocardia opaca</name>
    <dbReference type="NCBI Taxonomy" id="37919"/>
    <lineage>
        <taxon>Bacteria</taxon>
        <taxon>Bacillati</taxon>
        <taxon>Actinomycetota</taxon>
        <taxon>Actinomycetes</taxon>
        <taxon>Mycobacteriales</taxon>
        <taxon>Nocardiaceae</taxon>
        <taxon>Rhodococcus</taxon>
    </lineage>
</organism>
<protein>
    <submittedName>
        <fullName evidence="2">Cupin</fullName>
    </submittedName>
</protein>
<dbReference type="Proteomes" id="UP000239290">
    <property type="component" value="Unassembled WGS sequence"/>
</dbReference>
<dbReference type="InterPro" id="IPR014710">
    <property type="entry name" value="RmlC-like_jellyroll"/>
</dbReference>
<dbReference type="SUPFAM" id="SSF51182">
    <property type="entry name" value="RmlC-like cupins"/>
    <property type="match status" value="1"/>
</dbReference>
<evidence type="ECO:0000313" key="2">
    <source>
        <dbReference type="EMBL" id="PQP17266.1"/>
    </source>
</evidence>
<dbReference type="Gene3D" id="2.60.120.10">
    <property type="entry name" value="Jelly Rolls"/>
    <property type="match status" value="2"/>
</dbReference>
<dbReference type="PANTHER" id="PTHR40943:SF1">
    <property type="entry name" value="CYTOPLASMIC PROTEIN"/>
    <property type="match status" value="1"/>
</dbReference>
<dbReference type="InterPro" id="IPR008579">
    <property type="entry name" value="UGlyAH_Cupin_dom"/>
</dbReference>
<dbReference type="AlphaFoldDB" id="A0A2S8IR56"/>
<evidence type="ECO:0000259" key="1">
    <source>
        <dbReference type="Pfam" id="PF05899"/>
    </source>
</evidence>
<comment type="caution">
    <text evidence="2">The sequence shown here is derived from an EMBL/GenBank/DDBJ whole genome shotgun (WGS) entry which is preliminary data.</text>
</comment>
<sequence>MTTSLVRKIEFGSRGTNPDQWTPFEWVEPKLGPQVKGEVVIIRTGSTSGAQQAGLWRTGVGIAGCEADGSCHVDYSAPDADETVVILEGEALVTVNATGKQYKLEPGTIMSHPKGLEITWEIKAPFLKKFWVLWDSPQAATKGDDLYVGNISDNPESWEPYEWVEPGHGSQVCGELFALRSTGSTGTLMCGLWRTGVGIAGCEPDGSSTVPYTAPIGDETMLLLEGQAHLVNEETGEEYDFKAGDIIALPSGLNVTWTSKAPFVKKFWVITNENLPA</sequence>
<dbReference type="InterPro" id="IPR011051">
    <property type="entry name" value="RmlC_Cupin_sf"/>
</dbReference>
<dbReference type="Pfam" id="PF05899">
    <property type="entry name" value="Cupin_3"/>
    <property type="match status" value="2"/>
</dbReference>
<reference evidence="3" key="1">
    <citation type="submission" date="2018-02" db="EMBL/GenBank/DDBJ databases">
        <title>Draft genome sequencing of Rhodococcus opacus KU647198.</title>
        <authorList>
            <person name="Zheng B.-X."/>
        </authorList>
    </citation>
    <scope>NUCLEOTIDE SEQUENCE [LARGE SCALE GENOMIC DNA]</scope>
    <source>
        <strain evidence="3">04-OD7</strain>
    </source>
</reference>
<dbReference type="EMBL" id="PUIO01000058">
    <property type="protein sequence ID" value="PQP17266.1"/>
    <property type="molecule type" value="Genomic_DNA"/>
</dbReference>
<feature type="domain" description="(S)-ureidoglycine aminohydrolase cupin" evidence="1">
    <location>
        <begin position="218"/>
        <end position="266"/>
    </location>
</feature>
<evidence type="ECO:0000313" key="3">
    <source>
        <dbReference type="Proteomes" id="UP000239290"/>
    </source>
</evidence>
<name>A0A2S8IR56_RHOOP</name>
<gene>
    <name evidence="2" type="ORF">C5613_34660</name>
</gene>
<dbReference type="RefSeq" id="WP_105421505.1">
    <property type="nucleotide sequence ID" value="NZ_PUIO01000058.1"/>
</dbReference>
<dbReference type="PANTHER" id="PTHR40943">
    <property type="entry name" value="CYTOPLASMIC PROTEIN-RELATED"/>
    <property type="match status" value="1"/>
</dbReference>
<feature type="domain" description="(S)-ureidoglycine aminohydrolase cupin" evidence="1">
    <location>
        <begin position="79"/>
        <end position="129"/>
    </location>
</feature>
<proteinExistence type="predicted"/>
<accession>A0A2S8IR56</accession>